<keyword evidence="5 8" id="KW-1133">Transmembrane helix</keyword>
<dbReference type="RefSeq" id="WP_024330695.1">
    <property type="nucleotide sequence ID" value="NZ_JASOXK010000001.1"/>
</dbReference>
<dbReference type="InterPro" id="IPR005115">
    <property type="entry name" value="Gly_transporter"/>
</dbReference>
<feature type="transmembrane region" description="Helical" evidence="8">
    <location>
        <begin position="39"/>
        <end position="60"/>
    </location>
</feature>
<dbReference type="GeneID" id="35866233"/>
<dbReference type="AlphaFoldDB" id="A0A2I1IQ74"/>
<evidence type="ECO:0000256" key="5">
    <source>
        <dbReference type="ARBA" id="ARBA00022989"/>
    </source>
</evidence>
<feature type="compositionally biased region" description="Polar residues" evidence="7">
    <location>
        <begin position="253"/>
        <end position="264"/>
    </location>
</feature>
<keyword evidence="3" id="KW-1003">Cell membrane</keyword>
<feature type="domain" description="Glycine transporter" evidence="9">
    <location>
        <begin position="15"/>
        <end position="88"/>
    </location>
</feature>
<dbReference type="Pfam" id="PF03458">
    <property type="entry name" value="Gly_transporter"/>
    <property type="match status" value="2"/>
</dbReference>
<organism evidence="10 11">
    <name type="scientific">Winkia neuii</name>
    <dbReference type="NCBI Taxonomy" id="33007"/>
    <lineage>
        <taxon>Bacteria</taxon>
        <taxon>Bacillati</taxon>
        <taxon>Actinomycetota</taxon>
        <taxon>Actinomycetes</taxon>
        <taxon>Actinomycetales</taxon>
        <taxon>Actinomycetaceae</taxon>
        <taxon>Winkia</taxon>
    </lineage>
</organism>
<reference evidence="10 11" key="1">
    <citation type="submission" date="2017-12" db="EMBL/GenBank/DDBJ databases">
        <title>Phylogenetic diversity of female urinary microbiome.</title>
        <authorList>
            <person name="Thomas-White K."/>
            <person name="Wolfe A.J."/>
        </authorList>
    </citation>
    <scope>NUCLEOTIDE SEQUENCE [LARGE SCALE GENOMIC DNA]</scope>
    <source>
        <strain evidence="10 11">UMB0402</strain>
    </source>
</reference>
<dbReference type="EMBL" id="PKKO01000001">
    <property type="protein sequence ID" value="PKY73271.1"/>
    <property type="molecule type" value="Genomic_DNA"/>
</dbReference>
<evidence type="ECO:0000256" key="1">
    <source>
        <dbReference type="ARBA" id="ARBA00004651"/>
    </source>
</evidence>
<feature type="transmembrane region" description="Helical" evidence="8">
    <location>
        <begin position="12"/>
        <end position="32"/>
    </location>
</feature>
<name>A0A2I1IQ74_9ACTO</name>
<dbReference type="PANTHER" id="PTHR30506">
    <property type="entry name" value="INNER MEMBRANE PROTEIN"/>
    <property type="match status" value="1"/>
</dbReference>
<comment type="similarity">
    <text evidence="2">Belongs to the UPF0126 family.</text>
</comment>
<evidence type="ECO:0000256" key="6">
    <source>
        <dbReference type="ARBA" id="ARBA00023136"/>
    </source>
</evidence>
<sequence length="264" mass="28203">MLDNLNSILPDVFRVIDLIGVFVNGIIGGQLARRRNFDAVGFFVLAVMSGLGGGIVRDVMLQSGAPVAITDPYYLFCALGGAFVAILLRLSGRWATRMVFLGDGLVLGCWAATGTLKTLSLGYNIPPAILLGLVTAVGGGMIRDVASGMVPRVFGGNTLYATPALAASLIMVVFYKYDQPVFGMLVAIIFGGLGTVVSGWRRWTLPTGDWTVTMTSKQLRALLARKGVKPDVNPFILGGNRKHRPFKNRKKNTGSTAQPTAEEP</sequence>
<feature type="compositionally biased region" description="Basic residues" evidence="7">
    <location>
        <begin position="240"/>
        <end position="252"/>
    </location>
</feature>
<evidence type="ECO:0000256" key="3">
    <source>
        <dbReference type="ARBA" id="ARBA00022475"/>
    </source>
</evidence>
<accession>A0A2I1IQ74</accession>
<feature type="transmembrane region" description="Helical" evidence="8">
    <location>
        <begin position="128"/>
        <end position="146"/>
    </location>
</feature>
<protein>
    <submittedName>
        <fullName evidence="10">Trimeric intracellular cation channel family protein</fullName>
    </submittedName>
</protein>
<dbReference type="Proteomes" id="UP000235122">
    <property type="component" value="Unassembled WGS sequence"/>
</dbReference>
<dbReference type="STRING" id="33007.HMPREF3198_00919"/>
<gene>
    <name evidence="10" type="ORF">CYJ19_01390</name>
</gene>
<feature type="transmembrane region" description="Helical" evidence="8">
    <location>
        <begin position="181"/>
        <end position="200"/>
    </location>
</feature>
<proteinExistence type="inferred from homology"/>
<feature type="region of interest" description="Disordered" evidence="7">
    <location>
        <begin position="237"/>
        <end position="264"/>
    </location>
</feature>
<evidence type="ECO:0000259" key="9">
    <source>
        <dbReference type="Pfam" id="PF03458"/>
    </source>
</evidence>
<keyword evidence="11" id="KW-1185">Reference proteome</keyword>
<evidence type="ECO:0000256" key="2">
    <source>
        <dbReference type="ARBA" id="ARBA00008193"/>
    </source>
</evidence>
<comment type="caution">
    <text evidence="10">The sequence shown here is derived from an EMBL/GenBank/DDBJ whole genome shotgun (WGS) entry which is preliminary data.</text>
</comment>
<evidence type="ECO:0000256" key="4">
    <source>
        <dbReference type="ARBA" id="ARBA00022692"/>
    </source>
</evidence>
<evidence type="ECO:0000256" key="7">
    <source>
        <dbReference type="SAM" id="MobiDB-lite"/>
    </source>
</evidence>
<dbReference type="PANTHER" id="PTHR30506:SF3">
    <property type="entry name" value="UPF0126 INNER MEMBRANE PROTEIN YADS-RELATED"/>
    <property type="match status" value="1"/>
</dbReference>
<keyword evidence="6 8" id="KW-0472">Membrane</keyword>
<feature type="transmembrane region" description="Helical" evidence="8">
    <location>
        <begin position="72"/>
        <end position="91"/>
    </location>
</feature>
<evidence type="ECO:0000256" key="8">
    <source>
        <dbReference type="SAM" id="Phobius"/>
    </source>
</evidence>
<evidence type="ECO:0000313" key="11">
    <source>
        <dbReference type="Proteomes" id="UP000235122"/>
    </source>
</evidence>
<evidence type="ECO:0000313" key="10">
    <source>
        <dbReference type="EMBL" id="PKY73271.1"/>
    </source>
</evidence>
<dbReference type="GO" id="GO:0005886">
    <property type="term" value="C:plasma membrane"/>
    <property type="evidence" value="ECO:0007669"/>
    <property type="project" value="UniProtKB-SubCell"/>
</dbReference>
<comment type="subcellular location">
    <subcellularLocation>
        <location evidence="1">Cell membrane</location>
        <topology evidence="1">Multi-pass membrane protein</topology>
    </subcellularLocation>
</comment>
<feature type="domain" description="Glycine transporter" evidence="9">
    <location>
        <begin position="103"/>
        <end position="175"/>
    </location>
</feature>
<keyword evidence="4 8" id="KW-0812">Transmembrane</keyword>
<feature type="transmembrane region" description="Helical" evidence="8">
    <location>
        <begin position="158"/>
        <end position="175"/>
    </location>
</feature>